<keyword evidence="2" id="KW-1133">Transmembrane helix</keyword>
<feature type="coiled-coil region" evidence="1">
    <location>
        <begin position="11"/>
        <end position="45"/>
    </location>
</feature>
<comment type="caution">
    <text evidence="3">The sequence shown here is derived from an EMBL/GenBank/DDBJ whole genome shotgun (WGS) entry which is preliminary data.</text>
</comment>
<evidence type="ECO:0000313" key="4">
    <source>
        <dbReference type="Proteomes" id="UP000321734"/>
    </source>
</evidence>
<reference evidence="3 4" key="1">
    <citation type="submission" date="2019-08" db="EMBL/GenBank/DDBJ databases">
        <title>Genome sequence of Gelidibacter salicanalis IC162T.</title>
        <authorList>
            <person name="Bowman J.P."/>
        </authorList>
    </citation>
    <scope>NUCLEOTIDE SEQUENCE [LARGE SCALE GENOMIC DNA]</scope>
    <source>
        <strain evidence="3 4">IC162</strain>
    </source>
</reference>
<sequence>MTKLEEFTALLVNETTDFKNALEKLEKLNEQLKDTKIKMDVMEYKTIIENHQQYMASHLNSMERFQNHFDDKIKKAKIYPDWAVGVFIVSLVLSFSALVFITISFFI</sequence>
<evidence type="ECO:0000256" key="1">
    <source>
        <dbReference type="SAM" id="Coils"/>
    </source>
</evidence>
<protein>
    <submittedName>
        <fullName evidence="3">Uncharacterized protein</fullName>
    </submittedName>
</protein>
<name>A0A5C7AKF3_9FLAO</name>
<evidence type="ECO:0000256" key="2">
    <source>
        <dbReference type="SAM" id="Phobius"/>
    </source>
</evidence>
<dbReference type="Pfam" id="PF20503">
    <property type="entry name" value="DUF6730"/>
    <property type="match status" value="1"/>
</dbReference>
<proteinExistence type="predicted"/>
<evidence type="ECO:0000313" key="3">
    <source>
        <dbReference type="EMBL" id="TXE08404.1"/>
    </source>
</evidence>
<keyword evidence="4" id="KW-1185">Reference proteome</keyword>
<accession>A0A5C7AKF3</accession>
<dbReference type="Proteomes" id="UP000321734">
    <property type="component" value="Unassembled WGS sequence"/>
</dbReference>
<keyword evidence="2" id="KW-0472">Membrane</keyword>
<feature type="transmembrane region" description="Helical" evidence="2">
    <location>
        <begin position="82"/>
        <end position="106"/>
    </location>
</feature>
<gene>
    <name evidence="3" type="ORF">ES711_07800</name>
</gene>
<dbReference type="AlphaFoldDB" id="A0A5C7AKF3"/>
<keyword evidence="1" id="KW-0175">Coiled coil</keyword>
<dbReference type="OrthoDB" id="1435509at2"/>
<dbReference type="EMBL" id="VORX01000003">
    <property type="protein sequence ID" value="TXE08404.1"/>
    <property type="molecule type" value="Genomic_DNA"/>
</dbReference>
<dbReference type="RefSeq" id="WP_146892340.1">
    <property type="nucleotide sequence ID" value="NZ_VORX01000003.1"/>
</dbReference>
<organism evidence="3 4">
    <name type="scientific">Gelidibacter salicanalis</name>
    <dbReference type="NCBI Taxonomy" id="291193"/>
    <lineage>
        <taxon>Bacteria</taxon>
        <taxon>Pseudomonadati</taxon>
        <taxon>Bacteroidota</taxon>
        <taxon>Flavobacteriia</taxon>
        <taxon>Flavobacteriales</taxon>
        <taxon>Flavobacteriaceae</taxon>
        <taxon>Gelidibacter</taxon>
    </lineage>
</organism>
<keyword evidence="2" id="KW-0812">Transmembrane</keyword>
<dbReference type="InterPro" id="IPR046617">
    <property type="entry name" value="DUF6730"/>
</dbReference>